<feature type="transmembrane region" description="Helical" evidence="1">
    <location>
        <begin position="126"/>
        <end position="144"/>
    </location>
</feature>
<protein>
    <submittedName>
        <fullName evidence="3">YibE/F family protein</fullName>
    </submittedName>
</protein>
<dbReference type="PANTHER" id="PTHR41771:SF1">
    <property type="entry name" value="MEMBRANE PROTEIN"/>
    <property type="match status" value="1"/>
</dbReference>
<dbReference type="InterPro" id="IPR012507">
    <property type="entry name" value="YibE_F"/>
</dbReference>
<reference evidence="3" key="1">
    <citation type="submission" date="2022-06" db="EMBL/GenBank/DDBJ databases">
        <title>CFH 74404 Thermomicrobiaceae sp.</title>
        <authorList>
            <person name="Ming H."/>
            <person name="Li W.-J."/>
            <person name="Zhao Z."/>
        </authorList>
    </citation>
    <scope>NUCLEOTIDE SEQUENCE</scope>
    <source>
        <strain evidence="3">CFH 74404</strain>
    </source>
</reference>
<accession>A0AA41WIN4</accession>
<feature type="chain" id="PRO_5041369408" evidence="2">
    <location>
        <begin position="31"/>
        <end position="390"/>
    </location>
</feature>
<feature type="transmembrane region" description="Helical" evidence="1">
    <location>
        <begin position="248"/>
        <end position="267"/>
    </location>
</feature>
<keyword evidence="1" id="KW-1133">Transmembrane helix</keyword>
<feature type="transmembrane region" description="Helical" evidence="1">
    <location>
        <begin position="201"/>
        <end position="228"/>
    </location>
</feature>
<dbReference type="EMBL" id="JAMSLR010000010">
    <property type="protein sequence ID" value="MCM8750066.1"/>
    <property type="molecule type" value="Genomic_DNA"/>
</dbReference>
<evidence type="ECO:0000313" key="4">
    <source>
        <dbReference type="Proteomes" id="UP001165306"/>
    </source>
</evidence>
<dbReference type="RefSeq" id="WP_284057853.1">
    <property type="nucleotide sequence ID" value="NZ_JAMSLR010000010.1"/>
</dbReference>
<keyword evidence="4" id="KW-1185">Reference proteome</keyword>
<keyword evidence="2" id="KW-0732">Signal</keyword>
<feature type="signal peptide" evidence="2">
    <location>
        <begin position="1"/>
        <end position="30"/>
    </location>
</feature>
<evidence type="ECO:0000256" key="1">
    <source>
        <dbReference type="SAM" id="Phobius"/>
    </source>
</evidence>
<dbReference type="PANTHER" id="PTHR41771">
    <property type="entry name" value="MEMBRANE PROTEIN-RELATED"/>
    <property type="match status" value="1"/>
</dbReference>
<keyword evidence="1" id="KW-0472">Membrane</keyword>
<evidence type="ECO:0000256" key="2">
    <source>
        <dbReference type="SAM" id="SignalP"/>
    </source>
</evidence>
<comment type="caution">
    <text evidence="3">The sequence shown here is derived from an EMBL/GenBank/DDBJ whole genome shotgun (WGS) entry which is preliminary data.</text>
</comment>
<name>A0AA41WIN4_9BACT</name>
<feature type="transmembrane region" description="Helical" evidence="1">
    <location>
        <begin position="305"/>
        <end position="327"/>
    </location>
</feature>
<gene>
    <name evidence="3" type="ORF">NET02_13000</name>
</gene>
<proteinExistence type="predicted"/>
<evidence type="ECO:0000313" key="3">
    <source>
        <dbReference type="EMBL" id="MCM8750066.1"/>
    </source>
</evidence>
<dbReference type="Pfam" id="PF07907">
    <property type="entry name" value="YibE_F"/>
    <property type="match status" value="1"/>
</dbReference>
<dbReference type="AlphaFoldDB" id="A0AA41WIN4"/>
<feature type="transmembrane region" description="Helical" evidence="1">
    <location>
        <begin position="177"/>
        <end position="194"/>
    </location>
</feature>
<dbReference type="Proteomes" id="UP001165306">
    <property type="component" value="Unassembled WGS sequence"/>
</dbReference>
<feature type="transmembrane region" description="Helical" evidence="1">
    <location>
        <begin position="151"/>
        <end position="171"/>
    </location>
</feature>
<sequence>MARGVEMWTVILTIVLVIVAWALAAPQALAQAEQPVQGTASYETGEVVAILEEGMTTVGPVTQPFQRLLVRVTSGERAGAEVEVSVGVRDLNTAGVRYEPGDRVYLSRTVGPDGQEVFFIIDRDRSTPLLVLAFLFVVAILLLGRWKGLRALASLAMTFIVLIWVLVPRILAGANPVATAIVASFAIFTVTMLLTHGVGKLTAAAVAGTSVSLILTGLLAALFVQAASLTGLASEEAAFLQVVVGGQAINPQGLLLAGMIIGALGVLDDITVSQSSLVFELRRANPLLTGWELFASGVRVGRDHIAATVNTLVLAYAGAALPLLLLFTQLDQPLLQVVNREVVTEEVVRTLVGSLGLISAVPLTTGFASWLAVRTAPEHLPHDHHGHHHH</sequence>
<feature type="transmembrane region" description="Helical" evidence="1">
    <location>
        <begin position="347"/>
        <end position="373"/>
    </location>
</feature>
<organism evidence="3 4">
    <name type="scientific">Thermalbibacter longus</name>
    <dbReference type="NCBI Taxonomy" id="2951981"/>
    <lineage>
        <taxon>Bacteria</taxon>
        <taxon>Pseudomonadati</taxon>
        <taxon>Thermomicrobiota</taxon>
        <taxon>Thermomicrobia</taxon>
        <taxon>Thermomicrobiales</taxon>
        <taxon>Thermomicrobiaceae</taxon>
        <taxon>Thermalbibacter</taxon>
    </lineage>
</organism>
<keyword evidence="1" id="KW-0812">Transmembrane</keyword>